<dbReference type="RefSeq" id="XP_011774415.1">
    <property type="nucleotide sequence ID" value="XM_011776113.1"/>
</dbReference>
<accession>C9ZRZ6</accession>
<dbReference type="GeneID" id="23862235"/>
<proteinExistence type="predicted"/>
<feature type="compositionally biased region" description="Basic and acidic residues" evidence="1">
    <location>
        <begin position="1"/>
        <end position="19"/>
    </location>
</feature>
<feature type="region of interest" description="Disordered" evidence="1">
    <location>
        <begin position="1"/>
        <end position="37"/>
    </location>
</feature>
<dbReference type="EMBL" id="FN554970">
    <property type="protein sequence ID" value="CBH12132.1"/>
    <property type="molecule type" value="Genomic_DNA"/>
</dbReference>
<dbReference type="KEGG" id="tbg:TbgDal_VII1060"/>
<gene>
    <name evidence="2" type="ORF">TbgDal_VII1060</name>
</gene>
<dbReference type="Proteomes" id="UP000002316">
    <property type="component" value="Chromosome 7"/>
</dbReference>
<protein>
    <submittedName>
        <fullName evidence="2">Uncharacterized protein</fullName>
    </submittedName>
</protein>
<evidence type="ECO:0000256" key="1">
    <source>
        <dbReference type="SAM" id="MobiDB-lite"/>
    </source>
</evidence>
<name>C9ZRZ6_TRYB9</name>
<evidence type="ECO:0000313" key="2">
    <source>
        <dbReference type="EMBL" id="CBH12132.1"/>
    </source>
</evidence>
<evidence type="ECO:0000313" key="3">
    <source>
        <dbReference type="Proteomes" id="UP000002316"/>
    </source>
</evidence>
<reference evidence="3" key="1">
    <citation type="journal article" date="2010" name="PLoS Negl. Trop. Dis.">
        <title>The genome sequence of Trypanosoma brucei gambiense, causative agent of chronic human african trypanosomiasis.</title>
        <authorList>
            <person name="Jackson A.P."/>
            <person name="Sanders M."/>
            <person name="Berry A."/>
            <person name="McQuillan J."/>
            <person name="Aslett M.A."/>
            <person name="Quail M.A."/>
            <person name="Chukualim B."/>
            <person name="Capewell P."/>
            <person name="MacLeod A."/>
            <person name="Melville S.E."/>
            <person name="Gibson W."/>
            <person name="Barry J.D."/>
            <person name="Berriman M."/>
            <person name="Hertz-Fowler C."/>
        </authorList>
    </citation>
    <scope>NUCLEOTIDE SEQUENCE [LARGE SCALE GENOMIC DNA]</scope>
    <source>
        <strain evidence="3">MHOM/CI/86/DAL972</strain>
    </source>
</reference>
<sequence>MEVKWSAHAPTKKDEERREMRKGKGKKKDRNLQRESKGVVCRLHKSNSIQDVHKYTYTCSSFDFPFLPLLFHFGLEATLILKDPLFYISQFKICEECACFARQ</sequence>
<feature type="compositionally biased region" description="Basic residues" evidence="1">
    <location>
        <begin position="20"/>
        <end position="29"/>
    </location>
</feature>
<organism evidence="2 3">
    <name type="scientific">Trypanosoma brucei gambiense (strain MHOM/CI/86/DAL972)</name>
    <dbReference type="NCBI Taxonomy" id="679716"/>
    <lineage>
        <taxon>Eukaryota</taxon>
        <taxon>Discoba</taxon>
        <taxon>Euglenozoa</taxon>
        <taxon>Kinetoplastea</taxon>
        <taxon>Metakinetoplastina</taxon>
        <taxon>Trypanosomatida</taxon>
        <taxon>Trypanosomatidae</taxon>
        <taxon>Trypanosoma</taxon>
    </lineage>
</organism>
<dbReference type="AlphaFoldDB" id="C9ZRZ6"/>